<proteinExistence type="inferred from homology"/>
<dbReference type="GO" id="GO:0007030">
    <property type="term" value="P:Golgi organization"/>
    <property type="evidence" value="ECO:0000318"/>
    <property type="project" value="GO_Central"/>
</dbReference>
<protein>
    <recommendedName>
        <fullName evidence="9">Golgi phosphoprotein 3</fullName>
    </recommendedName>
</protein>
<comment type="similarity">
    <text evidence="2">Belongs to the GOLPH3/VPS74 family.</text>
</comment>
<evidence type="ECO:0000256" key="2">
    <source>
        <dbReference type="ARBA" id="ARBA00007284"/>
    </source>
</evidence>
<dbReference type="HOGENOM" id="CLU_036311_1_0_1"/>
<reference evidence="7 8" key="1">
    <citation type="submission" date="2009-12" db="EMBL/GenBank/DDBJ databases">
        <title>The draft genome of Batrachochytrium dendrobatidis.</title>
        <authorList>
            <consortium name="US DOE Joint Genome Institute (JGI-PGF)"/>
            <person name="Kuo A."/>
            <person name="Salamov A."/>
            <person name="Schmutz J."/>
            <person name="Lucas S."/>
            <person name="Pitluck S."/>
            <person name="Rosenblum E."/>
            <person name="Stajich J."/>
            <person name="Eisen M."/>
            <person name="Grigoriev I.V."/>
        </authorList>
    </citation>
    <scope>NUCLEOTIDE SEQUENCE [LARGE SCALE GENOMIC DNA]</scope>
    <source>
        <strain evidence="8">JAM81 / FGSC 10211</strain>
    </source>
</reference>
<dbReference type="GeneID" id="18240907"/>
<dbReference type="OrthoDB" id="2189106at2759"/>
<dbReference type="PANTHER" id="PTHR12704:SF2">
    <property type="entry name" value="GOLGI PHOSPHOPROTEIN 3 HOMOLOG SAURON"/>
    <property type="match status" value="1"/>
</dbReference>
<feature type="compositionally biased region" description="Low complexity" evidence="6">
    <location>
        <begin position="41"/>
        <end position="53"/>
    </location>
</feature>
<dbReference type="GO" id="GO:0070273">
    <property type="term" value="F:phosphatidylinositol-4-phosphate binding"/>
    <property type="evidence" value="ECO:0000318"/>
    <property type="project" value="GO_Central"/>
</dbReference>
<evidence type="ECO:0000256" key="6">
    <source>
        <dbReference type="SAM" id="MobiDB-lite"/>
    </source>
</evidence>
<dbReference type="FunCoup" id="F4PA90">
    <property type="interactions" value="169"/>
</dbReference>
<sequence>MASTGLTQRRRGAAGNDMTEYDTDDYSAAADGGAFPKDGGAHASTGGTGSAQAIDTNGQSFYNQEGYDDDEKVDGVGKRGRKLTLMEEVLLLGYKDNEGRLSFWNDNISYVLRGVILIELSFRNRISTVKEPRKRPFPDRLIEVTDERLTGEVLLDEAMRYIKTDVDSIGNWVDLLSGETWNLTKIGYQLKQVRERIAKGLVDKGVLRTDKLNFVLFDLPTHPLADPKIKEEIIQRAVNCLLGRGPATDRRTIAMVCAAYAANVLENALIGLSHSQREAAFQKVDDLLQEHASYSEKARKIGTTDVMSGVFSVYAKMDSIL</sequence>
<dbReference type="InParanoid" id="F4PA90"/>
<keyword evidence="4" id="KW-0446">Lipid-binding</keyword>
<dbReference type="GO" id="GO:0043001">
    <property type="term" value="P:Golgi to plasma membrane protein transport"/>
    <property type="evidence" value="ECO:0000318"/>
    <property type="project" value="GO_Central"/>
</dbReference>
<dbReference type="Proteomes" id="UP000007241">
    <property type="component" value="Unassembled WGS sequence"/>
</dbReference>
<dbReference type="InterPro" id="IPR038261">
    <property type="entry name" value="GPP34-like_sf"/>
</dbReference>
<evidence type="ECO:0008006" key="9">
    <source>
        <dbReference type="Google" id="ProtNLM"/>
    </source>
</evidence>
<keyword evidence="3" id="KW-0333">Golgi apparatus</keyword>
<dbReference type="FunFam" id="1.10.3630.10:FF:000004">
    <property type="entry name" value="Probable VPS74-protein involved in protein-vacuolar targeting"/>
    <property type="match status" value="1"/>
</dbReference>
<dbReference type="GO" id="GO:0005829">
    <property type="term" value="C:cytosol"/>
    <property type="evidence" value="ECO:0000318"/>
    <property type="project" value="GO_Central"/>
</dbReference>
<organism evidence="7 8">
    <name type="scientific">Batrachochytrium dendrobatidis (strain JAM81 / FGSC 10211)</name>
    <name type="common">Frog chytrid fungus</name>
    <dbReference type="NCBI Taxonomy" id="684364"/>
    <lineage>
        <taxon>Eukaryota</taxon>
        <taxon>Fungi</taxon>
        <taxon>Fungi incertae sedis</taxon>
        <taxon>Chytridiomycota</taxon>
        <taxon>Chytridiomycota incertae sedis</taxon>
        <taxon>Chytridiomycetes</taxon>
        <taxon>Rhizophydiales</taxon>
        <taxon>Rhizophydiales incertae sedis</taxon>
        <taxon>Batrachochytrium</taxon>
    </lineage>
</organism>
<evidence type="ECO:0000256" key="3">
    <source>
        <dbReference type="ARBA" id="ARBA00023034"/>
    </source>
</evidence>
<dbReference type="InterPro" id="IPR008628">
    <property type="entry name" value="GPP34-like"/>
</dbReference>
<dbReference type="STRING" id="684364.F4PA90"/>
<keyword evidence="5" id="KW-0472">Membrane</keyword>
<dbReference type="GO" id="GO:0000139">
    <property type="term" value="C:Golgi membrane"/>
    <property type="evidence" value="ECO:0007669"/>
    <property type="project" value="UniProtKB-SubCell"/>
</dbReference>
<evidence type="ECO:0000313" key="8">
    <source>
        <dbReference type="Proteomes" id="UP000007241"/>
    </source>
</evidence>
<dbReference type="EMBL" id="GL882890">
    <property type="protein sequence ID" value="EGF78023.1"/>
    <property type="molecule type" value="Genomic_DNA"/>
</dbReference>
<feature type="region of interest" description="Disordered" evidence="6">
    <location>
        <begin position="1"/>
        <end position="55"/>
    </location>
</feature>
<dbReference type="GO" id="GO:0031985">
    <property type="term" value="C:Golgi cisterna"/>
    <property type="evidence" value="ECO:0000318"/>
    <property type="project" value="GO_Central"/>
</dbReference>
<comment type="subcellular location">
    <subcellularLocation>
        <location evidence="1">Golgi apparatus membrane</location>
        <topology evidence="1">Peripheral membrane protein</topology>
        <orientation evidence="1">Cytoplasmic side</orientation>
    </subcellularLocation>
</comment>
<dbReference type="GO" id="GO:0048194">
    <property type="term" value="P:Golgi vesicle budding"/>
    <property type="evidence" value="ECO:0000318"/>
    <property type="project" value="GO_Central"/>
</dbReference>
<dbReference type="Gene3D" id="1.10.3630.10">
    <property type="entry name" value="yeast vps74-n-term truncation variant domain like"/>
    <property type="match status" value="1"/>
</dbReference>
<name>F4PA90_BATDJ</name>
<accession>F4PA90</accession>
<dbReference type="GO" id="GO:0005802">
    <property type="term" value="C:trans-Golgi network"/>
    <property type="evidence" value="ECO:0000318"/>
    <property type="project" value="GO_Central"/>
</dbReference>
<dbReference type="GO" id="GO:0006890">
    <property type="term" value="P:retrograde vesicle-mediated transport, Golgi to endoplasmic reticulum"/>
    <property type="evidence" value="ECO:0000318"/>
    <property type="project" value="GO_Central"/>
</dbReference>
<dbReference type="OMA" id="KEXGYTS"/>
<dbReference type="PANTHER" id="PTHR12704">
    <property type="entry name" value="TRANS-GOLGI PROTEIN GMX33"/>
    <property type="match status" value="1"/>
</dbReference>
<dbReference type="Pfam" id="PF05719">
    <property type="entry name" value="GPP34"/>
    <property type="match status" value="1"/>
</dbReference>
<evidence type="ECO:0000256" key="4">
    <source>
        <dbReference type="ARBA" id="ARBA00023121"/>
    </source>
</evidence>
<dbReference type="AlphaFoldDB" id="F4PA90"/>
<gene>
    <name evidence="7" type="ORF">BATDEDRAFT_35873</name>
</gene>
<evidence type="ECO:0000256" key="1">
    <source>
        <dbReference type="ARBA" id="ARBA00004255"/>
    </source>
</evidence>
<evidence type="ECO:0000313" key="7">
    <source>
        <dbReference type="EMBL" id="EGF78023.1"/>
    </source>
</evidence>
<dbReference type="RefSeq" id="XP_006681461.1">
    <property type="nucleotide sequence ID" value="XM_006681398.1"/>
</dbReference>
<evidence type="ECO:0000256" key="5">
    <source>
        <dbReference type="ARBA" id="ARBA00023136"/>
    </source>
</evidence>
<keyword evidence="8" id="KW-1185">Reference proteome</keyword>